<dbReference type="SUPFAM" id="SSF52058">
    <property type="entry name" value="L domain-like"/>
    <property type="match status" value="1"/>
</dbReference>
<evidence type="ECO:0000256" key="1">
    <source>
        <dbReference type="ARBA" id="ARBA00004479"/>
    </source>
</evidence>
<dbReference type="InterPro" id="IPR011009">
    <property type="entry name" value="Kinase-like_dom_sf"/>
</dbReference>
<keyword evidence="16" id="KW-0325">Glycoprotein</keyword>
<feature type="domain" description="Protein kinase" evidence="20">
    <location>
        <begin position="706"/>
        <end position="980"/>
    </location>
</feature>
<dbReference type="EMBL" id="SMOL01000004">
    <property type="protein sequence ID" value="KAB2637087.1"/>
    <property type="molecule type" value="Genomic_DNA"/>
</dbReference>
<name>A0A5N5ICR8_9ROSA</name>
<evidence type="ECO:0000256" key="16">
    <source>
        <dbReference type="ARBA" id="ARBA00023180"/>
    </source>
</evidence>
<keyword evidence="15 21" id="KW-0675">Receptor</keyword>
<dbReference type="Gene3D" id="3.80.10.10">
    <property type="entry name" value="Ribonuclease Inhibitor"/>
    <property type="match status" value="2"/>
</dbReference>
<dbReference type="FunFam" id="3.80.10.10:FF:000298">
    <property type="entry name" value="Putative LRR receptor-like serine/threonine-protein kinase"/>
    <property type="match status" value="1"/>
</dbReference>
<dbReference type="EC" id="2.7.11.1" evidence="2"/>
<dbReference type="GO" id="GO:0004674">
    <property type="term" value="F:protein serine/threonine kinase activity"/>
    <property type="evidence" value="ECO:0007669"/>
    <property type="project" value="UniProtKB-KW"/>
</dbReference>
<dbReference type="InterPro" id="IPR032675">
    <property type="entry name" value="LRR_dom_sf"/>
</dbReference>
<dbReference type="CDD" id="cd14066">
    <property type="entry name" value="STKc_IRAK"/>
    <property type="match status" value="1"/>
</dbReference>
<organism evidence="21 22">
    <name type="scientific">Pyrus ussuriensis x Pyrus communis</name>
    <dbReference type="NCBI Taxonomy" id="2448454"/>
    <lineage>
        <taxon>Eukaryota</taxon>
        <taxon>Viridiplantae</taxon>
        <taxon>Streptophyta</taxon>
        <taxon>Embryophyta</taxon>
        <taxon>Tracheophyta</taxon>
        <taxon>Spermatophyta</taxon>
        <taxon>Magnoliopsida</taxon>
        <taxon>eudicotyledons</taxon>
        <taxon>Gunneridae</taxon>
        <taxon>Pentapetalae</taxon>
        <taxon>rosids</taxon>
        <taxon>fabids</taxon>
        <taxon>Rosales</taxon>
        <taxon>Rosaceae</taxon>
        <taxon>Amygdaloideae</taxon>
        <taxon>Maleae</taxon>
        <taxon>Pyrus</taxon>
    </lineage>
</organism>
<evidence type="ECO:0000256" key="9">
    <source>
        <dbReference type="ARBA" id="ARBA00022737"/>
    </source>
</evidence>
<dbReference type="FunFam" id="1.10.510.10:FF:000044">
    <property type="entry name" value="Putative LRR receptor-like serine/threonine-protein kinase"/>
    <property type="match status" value="1"/>
</dbReference>
<evidence type="ECO:0000256" key="4">
    <source>
        <dbReference type="ARBA" id="ARBA00022553"/>
    </source>
</evidence>
<comment type="caution">
    <text evidence="21">The sequence shown here is derived from an EMBL/GenBank/DDBJ whole genome shotgun (WGS) entry which is preliminary data.</text>
</comment>
<keyword evidence="7 19" id="KW-0812">Transmembrane</keyword>
<dbReference type="Gene3D" id="3.30.200.20">
    <property type="entry name" value="Phosphorylase Kinase, domain 1"/>
    <property type="match status" value="1"/>
</dbReference>
<evidence type="ECO:0000256" key="11">
    <source>
        <dbReference type="ARBA" id="ARBA00022777"/>
    </source>
</evidence>
<keyword evidence="11 21" id="KW-0418">Kinase</keyword>
<evidence type="ECO:0000256" key="2">
    <source>
        <dbReference type="ARBA" id="ARBA00012513"/>
    </source>
</evidence>
<dbReference type="InterPro" id="IPR000719">
    <property type="entry name" value="Prot_kinase_dom"/>
</dbReference>
<keyword evidence="13 19" id="KW-1133">Transmembrane helix</keyword>
<dbReference type="Pfam" id="PF07714">
    <property type="entry name" value="PK_Tyr_Ser-Thr"/>
    <property type="match status" value="1"/>
</dbReference>
<keyword evidence="8" id="KW-0732">Signal</keyword>
<dbReference type="SUPFAM" id="SSF56112">
    <property type="entry name" value="Protein kinase-like (PK-like)"/>
    <property type="match status" value="1"/>
</dbReference>
<protein>
    <recommendedName>
        <fullName evidence="2">non-specific serine/threonine protein kinase</fullName>
        <ecNumber evidence="2">2.7.11.1</ecNumber>
    </recommendedName>
</protein>
<keyword evidence="3" id="KW-0723">Serine/threonine-protein kinase</keyword>
<dbReference type="InterPro" id="IPR008271">
    <property type="entry name" value="Ser/Thr_kinase_AS"/>
</dbReference>
<keyword evidence="5" id="KW-0433">Leucine-rich repeat</keyword>
<accession>A0A5N5ICR8</accession>
<evidence type="ECO:0000259" key="20">
    <source>
        <dbReference type="PROSITE" id="PS50011"/>
    </source>
</evidence>
<keyword evidence="22" id="KW-1185">Reference proteome</keyword>
<dbReference type="InterPro" id="IPR051824">
    <property type="entry name" value="LRR_Rcpt-Like_S/T_Kinase"/>
</dbReference>
<dbReference type="SMART" id="SM00220">
    <property type="entry name" value="S_TKc"/>
    <property type="match status" value="1"/>
</dbReference>
<evidence type="ECO:0000256" key="19">
    <source>
        <dbReference type="SAM" id="Phobius"/>
    </source>
</evidence>
<keyword evidence="10" id="KW-0547">Nucleotide-binding</keyword>
<evidence type="ECO:0000313" key="22">
    <source>
        <dbReference type="Proteomes" id="UP000327157"/>
    </source>
</evidence>
<evidence type="ECO:0000256" key="3">
    <source>
        <dbReference type="ARBA" id="ARBA00022527"/>
    </source>
</evidence>
<dbReference type="Proteomes" id="UP000327157">
    <property type="component" value="Chromosome 5"/>
</dbReference>
<evidence type="ECO:0000256" key="12">
    <source>
        <dbReference type="ARBA" id="ARBA00022840"/>
    </source>
</evidence>
<dbReference type="GO" id="GO:0005524">
    <property type="term" value="F:ATP binding"/>
    <property type="evidence" value="ECO:0007669"/>
    <property type="project" value="UniProtKB-KW"/>
</dbReference>
<dbReference type="OrthoDB" id="663146at2759"/>
<dbReference type="InterPro" id="IPR021720">
    <property type="entry name" value="Malectin_dom"/>
</dbReference>
<dbReference type="AlphaFoldDB" id="A0A5N5ICR8"/>
<comment type="catalytic activity">
    <reaction evidence="17">
        <text>L-threonyl-[protein] + ATP = O-phospho-L-threonyl-[protein] + ADP + H(+)</text>
        <dbReference type="Rhea" id="RHEA:46608"/>
        <dbReference type="Rhea" id="RHEA-COMP:11060"/>
        <dbReference type="Rhea" id="RHEA-COMP:11605"/>
        <dbReference type="ChEBI" id="CHEBI:15378"/>
        <dbReference type="ChEBI" id="CHEBI:30013"/>
        <dbReference type="ChEBI" id="CHEBI:30616"/>
        <dbReference type="ChEBI" id="CHEBI:61977"/>
        <dbReference type="ChEBI" id="CHEBI:456216"/>
        <dbReference type="EC" id="2.7.11.1"/>
    </reaction>
</comment>
<keyword evidence="14 19" id="KW-0472">Membrane</keyword>
<dbReference type="PANTHER" id="PTHR48006">
    <property type="entry name" value="LEUCINE-RICH REPEAT-CONTAINING PROTEIN DDB_G0281931-RELATED"/>
    <property type="match status" value="1"/>
</dbReference>
<keyword evidence="12" id="KW-0067">ATP-binding</keyword>
<proteinExistence type="predicted"/>
<evidence type="ECO:0000256" key="13">
    <source>
        <dbReference type="ARBA" id="ARBA00022989"/>
    </source>
</evidence>
<comment type="subcellular location">
    <subcellularLocation>
        <location evidence="1">Membrane</location>
        <topology evidence="1">Single-pass type I membrane protein</topology>
    </subcellularLocation>
</comment>
<evidence type="ECO:0000256" key="14">
    <source>
        <dbReference type="ARBA" id="ARBA00023136"/>
    </source>
</evidence>
<sequence>MVCFLHAMHDSASRNTSVGRLSSRRRGEQVLHMYNMKLMMRILLLCFLSCFWFQLSFARKATTDPSEVRALNSIFEQWDTQAVPGQWNISGEPCSGYAINGTDIYSADINPGIVCNCSYDNNATCHITQLQVYALNKRGVFPEEFVALRYLTSLMIHKNYFTGPLPAFIGNMSALTVLYIRYNSFSGPIPKELGNLKELTYLDIGSNNFSGTLPPELGNLVKLQQLHLDSCGLAGEIPSTFAKLTNVQSLWASDNPFSGKIPDFIGNWTQLTDLYLQGNSFEGPIPTSFSQLISLESLGISDIYNGSSSLDFIKNMKNLTKFTLRNALITGTIPSDIGEYQLLETLELSFNNLTGQLPSSLFNLTSLKSLFLGNNNLSGPLPSQKSNQLETIDLSYNFLSGRLPQWVTTISHVNLVVNNFTFDSSNITLPGLNCLQRNFPCNRNTPRSSVSINCGGQQMTGSDGILYESEDSDLGQATFSVTNTEWAVSNAGSFPDQDTPPSLNETLAQVTGTDVTPALYQTSRMSTGSLRYYGLGLMNGPYTVTLHFAETVYESRISHTWQSLGRRVFDIYIQGTRMTKDFDISKEAGGVNQAVVRKFNVNVSENYLEIHLFWAGKGTCCIPNYGDYGPLIAVIHATSDFTKKSKTGLTVGIAVLVGVVSLLLIFVILYMRRKKSEKEDDEDILGLGPRPYTFSYAELRAATEDFNPSNKLGEGGYGPVYKGTLSDGRVVAVKQLSVASHQGRSQFVSEIATISAVQHRNLVKLYGCCIQGSHRILVYEYLENKSLDQALFGTSNLHLDWPTRFNILLGTARGLAYLHEESRPRVVHRDVKASNILLDAELSPKISDFGLAKLYDDEKTHISTRVAGTIGYLAPEYALFGHLTEKADVFGFGVVVLEILSGRPNAYNNLDQEKIYLLEWVWTLHENDQTLGLVDPRLTEFDETEATRLIRAALLCTQGSLMARPSMSRVVAMLSGDIDIGTVMSKPSYLTDYDFKDVTTSLTSRFLVEDDTPSTSSKGSNVRIQG</sequence>
<keyword evidence="9" id="KW-0677">Repeat</keyword>
<dbReference type="PROSITE" id="PS50011">
    <property type="entry name" value="PROTEIN_KINASE_DOM"/>
    <property type="match status" value="1"/>
</dbReference>
<gene>
    <name evidence="21" type="ORF">D8674_027621</name>
</gene>
<dbReference type="Gene3D" id="1.10.510.10">
    <property type="entry name" value="Transferase(Phosphotransferase) domain 1"/>
    <property type="match status" value="1"/>
</dbReference>
<dbReference type="GO" id="GO:0005886">
    <property type="term" value="C:plasma membrane"/>
    <property type="evidence" value="ECO:0007669"/>
    <property type="project" value="TreeGrafter"/>
</dbReference>
<dbReference type="InterPro" id="IPR001611">
    <property type="entry name" value="Leu-rich_rpt"/>
</dbReference>
<evidence type="ECO:0000256" key="18">
    <source>
        <dbReference type="ARBA" id="ARBA00048679"/>
    </source>
</evidence>
<dbReference type="PROSITE" id="PS00108">
    <property type="entry name" value="PROTEIN_KINASE_ST"/>
    <property type="match status" value="1"/>
</dbReference>
<keyword evidence="6" id="KW-0808">Transferase</keyword>
<dbReference type="Gene3D" id="2.60.120.430">
    <property type="entry name" value="Galactose-binding lectin"/>
    <property type="match status" value="1"/>
</dbReference>
<evidence type="ECO:0000256" key="5">
    <source>
        <dbReference type="ARBA" id="ARBA00022614"/>
    </source>
</evidence>
<evidence type="ECO:0000256" key="8">
    <source>
        <dbReference type="ARBA" id="ARBA00022729"/>
    </source>
</evidence>
<reference evidence="22" key="2">
    <citation type="submission" date="2019-10" db="EMBL/GenBank/DDBJ databases">
        <title>A de novo genome assembly of a pear dwarfing rootstock.</title>
        <authorList>
            <person name="Wang F."/>
            <person name="Wang J."/>
            <person name="Li S."/>
            <person name="Zhang Y."/>
            <person name="Fang M."/>
            <person name="Ma L."/>
            <person name="Zhao Y."/>
            <person name="Jiang S."/>
        </authorList>
    </citation>
    <scope>NUCLEOTIDE SEQUENCE [LARGE SCALE GENOMIC DNA]</scope>
</reference>
<dbReference type="PANTHER" id="PTHR48006:SF34">
    <property type="entry name" value="OS08G0203700 PROTEIN"/>
    <property type="match status" value="1"/>
</dbReference>
<evidence type="ECO:0000313" key="21">
    <source>
        <dbReference type="EMBL" id="KAB2637087.1"/>
    </source>
</evidence>
<reference evidence="21 22" key="3">
    <citation type="submission" date="2019-11" db="EMBL/GenBank/DDBJ databases">
        <title>A de novo genome assembly of a pear dwarfing rootstock.</title>
        <authorList>
            <person name="Wang F."/>
            <person name="Wang J."/>
            <person name="Li S."/>
            <person name="Zhang Y."/>
            <person name="Fang M."/>
            <person name="Ma L."/>
            <person name="Zhao Y."/>
            <person name="Jiang S."/>
        </authorList>
    </citation>
    <scope>NUCLEOTIDE SEQUENCE [LARGE SCALE GENOMIC DNA]</scope>
    <source>
        <strain evidence="21">S2</strain>
        <tissue evidence="21">Leaf</tissue>
    </source>
</reference>
<dbReference type="InterPro" id="IPR001245">
    <property type="entry name" value="Ser-Thr/Tyr_kinase_cat_dom"/>
</dbReference>
<dbReference type="Pfam" id="PF13855">
    <property type="entry name" value="LRR_8"/>
    <property type="match status" value="1"/>
</dbReference>
<dbReference type="FunFam" id="3.80.10.10:FF:000766">
    <property type="entry name" value="Os05g0263100 protein"/>
    <property type="match status" value="1"/>
</dbReference>
<comment type="catalytic activity">
    <reaction evidence="18">
        <text>L-seryl-[protein] + ATP = O-phospho-L-seryl-[protein] + ADP + H(+)</text>
        <dbReference type="Rhea" id="RHEA:17989"/>
        <dbReference type="Rhea" id="RHEA-COMP:9863"/>
        <dbReference type="Rhea" id="RHEA-COMP:11604"/>
        <dbReference type="ChEBI" id="CHEBI:15378"/>
        <dbReference type="ChEBI" id="CHEBI:29999"/>
        <dbReference type="ChEBI" id="CHEBI:30616"/>
        <dbReference type="ChEBI" id="CHEBI:83421"/>
        <dbReference type="ChEBI" id="CHEBI:456216"/>
        <dbReference type="EC" id="2.7.11.1"/>
    </reaction>
</comment>
<evidence type="ECO:0000256" key="6">
    <source>
        <dbReference type="ARBA" id="ARBA00022679"/>
    </source>
</evidence>
<reference evidence="21 22" key="1">
    <citation type="submission" date="2019-09" db="EMBL/GenBank/DDBJ databases">
        <authorList>
            <person name="Ou C."/>
        </authorList>
    </citation>
    <scope>NUCLEOTIDE SEQUENCE [LARGE SCALE GENOMIC DNA]</scope>
    <source>
        <strain evidence="21">S2</strain>
        <tissue evidence="21">Leaf</tissue>
    </source>
</reference>
<keyword evidence="4" id="KW-0597">Phosphoprotein</keyword>
<dbReference type="FunFam" id="3.30.200.20:FF:000140">
    <property type="entry name" value="Leucine-rich repeat receptor-like protein kinase"/>
    <property type="match status" value="1"/>
</dbReference>
<evidence type="ECO:0000256" key="7">
    <source>
        <dbReference type="ARBA" id="ARBA00022692"/>
    </source>
</evidence>
<evidence type="ECO:0000256" key="15">
    <source>
        <dbReference type="ARBA" id="ARBA00023170"/>
    </source>
</evidence>
<evidence type="ECO:0000256" key="10">
    <source>
        <dbReference type="ARBA" id="ARBA00022741"/>
    </source>
</evidence>
<evidence type="ECO:0000256" key="17">
    <source>
        <dbReference type="ARBA" id="ARBA00047899"/>
    </source>
</evidence>
<dbReference type="Pfam" id="PF11721">
    <property type="entry name" value="Malectin"/>
    <property type="match status" value="1"/>
</dbReference>
<feature type="transmembrane region" description="Helical" evidence="19">
    <location>
        <begin position="649"/>
        <end position="670"/>
    </location>
</feature>
<dbReference type="Pfam" id="PF00560">
    <property type="entry name" value="LRR_1"/>
    <property type="match status" value="5"/>
</dbReference>